<sequence>MSTRQNPSYAHHPQQAQCGHYLRFDYPTSTSTALLTPPTLQPANLIPHTDVTTDEVFSTKCPQRPAKPVNPQPPNPEYLHAKPGSYAHAAVSVVSAGNKKSDHVEVKHLAILLSGSDPAWEVAHSWRYRLMVLKSQQFVFCANKVAQNSGFEKTTP</sequence>
<name>A0A8K0DL86_IGNLU</name>
<evidence type="ECO:0000313" key="2">
    <source>
        <dbReference type="EMBL" id="KAF2905377.1"/>
    </source>
</evidence>
<proteinExistence type="predicted"/>
<evidence type="ECO:0000313" key="3">
    <source>
        <dbReference type="Proteomes" id="UP000801492"/>
    </source>
</evidence>
<reference evidence="2" key="1">
    <citation type="submission" date="2019-08" db="EMBL/GenBank/DDBJ databases">
        <title>The genome of the North American firefly Photinus pyralis.</title>
        <authorList>
            <consortium name="Photinus pyralis genome working group"/>
            <person name="Fallon T.R."/>
            <person name="Sander Lower S.E."/>
            <person name="Weng J.-K."/>
        </authorList>
    </citation>
    <scope>NUCLEOTIDE SEQUENCE</scope>
    <source>
        <strain evidence="2">TRF0915ILg1</strain>
        <tissue evidence="2">Whole body</tissue>
    </source>
</reference>
<dbReference type="EMBL" id="VTPC01000552">
    <property type="protein sequence ID" value="KAF2905377.1"/>
    <property type="molecule type" value="Genomic_DNA"/>
</dbReference>
<keyword evidence="3" id="KW-1185">Reference proteome</keyword>
<protein>
    <submittedName>
        <fullName evidence="2">Uncharacterized protein</fullName>
    </submittedName>
</protein>
<accession>A0A8K0DL86</accession>
<feature type="region of interest" description="Disordered" evidence="1">
    <location>
        <begin position="60"/>
        <end position="79"/>
    </location>
</feature>
<dbReference type="AlphaFoldDB" id="A0A8K0DL86"/>
<organism evidence="2 3">
    <name type="scientific">Ignelater luminosus</name>
    <name type="common">Cucubano</name>
    <name type="synonym">Pyrophorus luminosus</name>
    <dbReference type="NCBI Taxonomy" id="2038154"/>
    <lineage>
        <taxon>Eukaryota</taxon>
        <taxon>Metazoa</taxon>
        <taxon>Ecdysozoa</taxon>
        <taxon>Arthropoda</taxon>
        <taxon>Hexapoda</taxon>
        <taxon>Insecta</taxon>
        <taxon>Pterygota</taxon>
        <taxon>Neoptera</taxon>
        <taxon>Endopterygota</taxon>
        <taxon>Coleoptera</taxon>
        <taxon>Polyphaga</taxon>
        <taxon>Elateriformia</taxon>
        <taxon>Elateroidea</taxon>
        <taxon>Elateridae</taxon>
        <taxon>Agrypninae</taxon>
        <taxon>Pyrophorini</taxon>
        <taxon>Ignelater</taxon>
    </lineage>
</organism>
<dbReference type="Proteomes" id="UP000801492">
    <property type="component" value="Unassembled WGS sequence"/>
</dbReference>
<evidence type="ECO:0000256" key="1">
    <source>
        <dbReference type="SAM" id="MobiDB-lite"/>
    </source>
</evidence>
<gene>
    <name evidence="2" type="ORF">ILUMI_00795</name>
</gene>
<comment type="caution">
    <text evidence="2">The sequence shown here is derived from an EMBL/GenBank/DDBJ whole genome shotgun (WGS) entry which is preliminary data.</text>
</comment>